<dbReference type="PANTHER" id="PTHR13696">
    <property type="entry name" value="P-LOOP CONTAINING NUCLEOSIDE TRIPHOSPHATE HYDROLASE"/>
    <property type="match status" value="1"/>
</dbReference>
<evidence type="ECO:0000259" key="2">
    <source>
        <dbReference type="Pfam" id="PF13614"/>
    </source>
</evidence>
<dbReference type="InterPro" id="IPR050678">
    <property type="entry name" value="DNA_Partitioning_ATPase"/>
</dbReference>
<feature type="compositionally biased region" description="Basic residues" evidence="1">
    <location>
        <begin position="1"/>
        <end position="13"/>
    </location>
</feature>
<dbReference type="EMBL" id="JBHRWO010000010">
    <property type="protein sequence ID" value="MFC3493056.1"/>
    <property type="molecule type" value="Genomic_DNA"/>
</dbReference>
<dbReference type="InterPro" id="IPR025669">
    <property type="entry name" value="AAA_dom"/>
</dbReference>
<dbReference type="CDD" id="cd02042">
    <property type="entry name" value="ParAB_family"/>
    <property type="match status" value="1"/>
</dbReference>
<feature type="compositionally biased region" description="Basic and acidic residues" evidence="1">
    <location>
        <begin position="15"/>
        <end position="28"/>
    </location>
</feature>
<name>A0ABV7PWS6_9ACTN</name>
<dbReference type="Gene3D" id="3.40.50.300">
    <property type="entry name" value="P-loop containing nucleotide triphosphate hydrolases"/>
    <property type="match status" value="1"/>
</dbReference>
<feature type="domain" description="AAA" evidence="2">
    <location>
        <begin position="71"/>
        <end position="246"/>
    </location>
</feature>
<reference evidence="4" key="1">
    <citation type="journal article" date="2019" name="Int. J. Syst. Evol. Microbiol.">
        <title>The Global Catalogue of Microorganisms (GCM) 10K type strain sequencing project: providing services to taxonomists for standard genome sequencing and annotation.</title>
        <authorList>
            <consortium name="The Broad Institute Genomics Platform"/>
            <consortium name="The Broad Institute Genome Sequencing Center for Infectious Disease"/>
            <person name="Wu L."/>
            <person name="Ma J."/>
        </authorList>
    </citation>
    <scope>NUCLEOTIDE SEQUENCE [LARGE SCALE GENOMIC DNA]</scope>
    <source>
        <strain evidence="4">CGMCC 4.7396</strain>
    </source>
</reference>
<evidence type="ECO:0000313" key="4">
    <source>
        <dbReference type="Proteomes" id="UP001595712"/>
    </source>
</evidence>
<comment type="caution">
    <text evidence="3">The sequence shown here is derived from an EMBL/GenBank/DDBJ whole genome shotgun (WGS) entry which is preliminary data.</text>
</comment>
<feature type="region of interest" description="Disordered" evidence="1">
    <location>
        <begin position="1"/>
        <end position="42"/>
    </location>
</feature>
<accession>A0ABV7PWS6</accession>
<sequence length="337" mass="36138">MRRSTSQRGRSGRHLAPEETAKAAKVKTETPVPTQPDPLDDDLPLAREAQRAVRVLNPGGNVTMPRPPRRRVIAIANQKGGVGKTTSTVNLAVALALHGNRVMVIDLDPQGNASTGLGVEHGAGTPSVYEAVVEGMSLDEIATPVDGIPSLLCVPATIDLAGAEVELVNVVAREGRLEKSIATFSGELDYIFIDCPPSLGLLTVNALVAAEEVLIPIQCEYYALEGLGQLLRNIELIKAHLNARLRVSTILLTMYDKRTKLADQVEQEVRGHFSEIVLDAVVPRSVRVSEAPGYGQSIMTYDPGSRGATSYFEAAEEIARRGAKLSPRRGKNQKGGN</sequence>
<protein>
    <submittedName>
        <fullName evidence="3">ParA family protein</fullName>
    </submittedName>
</protein>
<evidence type="ECO:0000256" key="1">
    <source>
        <dbReference type="SAM" id="MobiDB-lite"/>
    </source>
</evidence>
<dbReference type="InterPro" id="IPR027417">
    <property type="entry name" value="P-loop_NTPase"/>
</dbReference>
<dbReference type="SUPFAM" id="SSF52540">
    <property type="entry name" value="P-loop containing nucleoside triphosphate hydrolases"/>
    <property type="match status" value="1"/>
</dbReference>
<dbReference type="Pfam" id="PF13614">
    <property type="entry name" value="AAA_31"/>
    <property type="match status" value="1"/>
</dbReference>
<evidence type="ECO:0000313" key="3">
    <source>
        <dbReference type="EMBL" id="MFC3493056.1"/>
    </source>
</evidence>
<proteinExistence type="predicted"/>
<keyword evidence="4" id="KW-1185">Reference proteome</keyword>
<dbReference type="RefSeq" id="WP_387974746.1">
    <property type="nucleotide sequence ID" value="NZ_JBHRWO010000010.1"/>
</dbReference>
<dbReference type="PANTHER" id="PTHR13696:SF52">
    <property type="entry name" value="PARA FAMILY PROTEIN CT_582"/>
    <property type="match status" value="1"/>
</dbReference>
<organism evidence="3 4">
    <name type="scientific">Glycomyces rhizosphaerae</name>
    <dbReference type="NCBI Taxonomy" id="2054422"/>
    <lineage>
        <taxon>Bacteria</taxon>
        <taxon>Bacillati</taxon>
        <taxon>Actinomycetota</taxon>
        <taxon>Actinomycetes</taxon>
        <taxon>Glycomycetales</taxon>
        <taxon>Glycomycetaceae</taxon>
        <taxon>Glycomyces</taxon>
    </lineage>
</organism>
<gene>
    <name evidence="3" type="ORF">ACFO8M_11230</name>
</gene>
<dbReference type="Proteomes" id="UP001595712">
    <property type="component" value="Unassembled WGS sequence"/>
</dbReference>